<comment type="caution">
    <text evidence="2">The sequence shown here is derived from an EMBL/GenBank/DDBJ whole genome shotgun (WGS) entry which is preliminary data.</text>
</comment>
<dbReference type="RefSeq" id="WP_169198640.1">
    <property type="nucleotide sequence ID" value="NZ_WTVH02000010.1"/>
</dbReference>
<dbReference type="InterPro" id="IPR036691">
    <property type="entry name" value="Endo/exonu/phosph_ase_sf"/>
</dbReference>
<dbReference type="InterPro" id="IPR005135">
    <property type="entry name" value="Endo/exonuclease/phosphatase"/>
</dbReference>
<dbReference type="PANTHER" id="PTHR14859:SF1">
    <property type="entry name" value="PGAP2-INTERACTING PROTEIN"/>
    <property type="match status" value="1"/>
</dbReference>
<dbReference type="SUPFAM" id="SSF56219">
    <property type="entry name" value="DNase I-like"/>
    <property type="match status" value="1"/>
</dbReference>
<accession>A0ABX1MZW0</accession>
<sequence length="271" mass="30482">MATQATGLASWRNLDEALGSDCLRISTYNIHRCIGSDRREDASRVARVIAELNCDTVGLQEVDNRPDRGHDSMQLDFLAHAASMTAIPGHTIVRHEGVFGNALLTRRPVLGVRQHDLSFNRREPRGALEVDLDVEGEVVRVIVTHLGLRPAERRFQVQKMLKLLHHLPMDQIVVVLGDINEWLPLGRPLRWLHGILGHAPAERSFPVWLPMFALDRVWVRPRHNLLAFETHRSPTSRKASDHLPVKAIIATGRRPVIPHVRVRDAASAMPA</sequence>
<dbReference type="Gene3D" id="3.60.10.10">
    <property type="entry name" value="Endonuclease/exonuclease/phosphatase"/>
    <property type="match status" value="1"/>
</dbReference>
<dbReference type="Proteomes" id="UP000601990">
    <property type="component" value="Unassembled WGS sequence"/>
</dbReference>
<organism evidence="2 3">
    <name type="scientific">Aromatoleum buckelii</name>
    <dbReference type="NCBI Taxonomy" id="200254"/>
    <lineage>
        <taxon>Bacteria</taxon>
        <taxon>Pseudomonadati</taxon>
        <taxon>Pseudomonadota</taxon>
        <taxon>Betaproteobacteria</taxon>
        <taxon>Rhodocyclales</taxon>
        <taxon>Rhodocyclaceae</taxon>
        <taxon>Aromatoleum</taxon>
    </lineage>
</organism>
<proteinExistence type="predicted"/>
<evidence type="ECO:0000259" key="1">
    <source>
        <dbReference type="Pfam" id="PF03372"/>
    </source>
</evidence>
<dbReference type="Pfam" id="PF03372">
    <property type="entry name" value="Exo_endo_phos"/>
    <property type="match status" value="1"/>
</dbReference>
<dbReference type="PANTHER" id="PTHR14859">
    <property type="entry name" value="CALCOFLUOR WHITE HYPERSENSITIVE PROTEIN PRECURSOR"/>
    <property type="match status" value="1"/>
</dbReference>
<dbReference type="InterPro" id="IPR051916">
    <property type="entry name" value="GPI-anchor_lipid_remodeler"/>
</dbReference>
<keyword evidence="3" id="KW-1185">Reference proteome</keyword>
<name>A0ABX1MZW0_9RHOO</name>
<gene>
    <name evidence="2" type="ORF">GO608_08475</name>
</gene>
<evidence type="ECO:0000313" key="3">
    <source>
        <dbReference type="Proteomes" id="UP000601990"/>
    </source>
</evidence>
<reference evidence="2" key="1">
    <citation type="submission" date="2019-12" db="EMBL/GenBank/DDBJ databases">
        <title>Comparative genomics gives insights into the taxonomy of the Azoarcus-Aromatoleum group and reveals separate origins of nif in the plant-associated Azoarcus and non-plant-associated Aromatoleum sub-groups.</title>
        <authorList>
            <person name="Lafos M."/>
            <person name="Maluk M."/>
            <person name="Batista M."/>
            <person name="Junghare M."/>
            <person name="Carmona M."/>
            <person name="Faoro H."/>
            <person name="Cruz L.M."/>
            <person name="Battistoni F."/>
            <person name="De Souza E."/>
            <person name="Pedrosa F."/>
            <person name="Chen W.-M."/>
            <person name="Poole P.S."/>
            <person name="Dixon R.A."/>
            <person name="James E.K."/>
        </authorList>
    </citation>
    <scope>NUCLEOTIDE SEQUENCE</scope>
    <source>
        <strain evidence="2">U120</strain>
    </source>
</reference>
<protein>
    <recommendedName>
        <fullName evidence="1">Endonuclease/exonuclease/phosphatase domain-containing protein</fullName>
    </recommendedName>
</protein>
<evidence type="ECO:0000313" key="2">
    <source>
        <dbReference type="EMBL" id="NMF93363.1"/>
    </source>
</evidence>
<feature type="domain" description="Endonuclease/exonuclease/phosphatase" evidence="1">
    <location>
        <begin position="27"/>
        <end position="242"/>
    </location>
</feature>
<dbReference type="EMBL" id="WTVH01000013">
    <property type="protein sequence ID" value="NMF93363.1"/>
    <property type="molecule type" value="Genomic_DNA"/>
</dbReference>